<proteinExistence type="inferred from homology"/>
<dbReference type="SMART" id="SM00380">
    <property type="entry name" value="AP2"/>
    <property type="match status" value="1"/>
</dbReference>
<dbReference type="PANTHER" id="PTHR31190">
    <property type="entry name" value="DNA-BINDING DOMAIN"/>
    <property type="match status" value="1"/>
</dbReference>
<dbReference type="GO" id="GO:0009873">
    <property type="term" value="P:ethylene-activated signaling pathway"/>
    <property type="evidence" value="ECO:0007669"/>
    <property type="project" value="InterPro"/>
</dbReference>
<comment type="caution">
    <text evidence="9">The sequence shown here is derived from an EMBL/GenBank/DDBJ whole genome shotgun (WGS) entry which is preliminary data.</text>
</comment>
<dbReference type="InterPro" id="IPR036955">
    <property type="entry name" value="AP2/ERF_dom_sf"/>
</dbReference>
<feature type="region of interest" description="Disordered" evidence="7">
    <location>
        <begin position="241"/>
        <end position="277"/>
    </location>
</feature>
<feature type="domain" description="AP2/ERF" evidence="8">
    <location>
        <begin position="142"/>
        <end position="200"/>
    </location>
</feature>
<evidence type="ECO:0000313" key="10">
    <source>
        <dbReference type="Proteomes" id="UP000525078"/>
    </source>
</evidence>
<comment type="subcellular location">
    <subcellularLocation>
        <location evidence="1">Nucleus</location>
    </subcellularLocation>
</comment>
<protein>
    <recommendedName>
        <fullName evidence="8">AP2/ERF domain-containing protein</fullName>
    </recommendedName>
</protein>
<dbReference type="PROSITE" id="PS51032">
    <property type="entry name" value="AP2_ERF"/>
    <property type="match status" value="1"/>
</dbReference>
<dbReference type="InterPro" id="IPR001471">
    <property type="entry name" value="AP2/ERF_dom"/>
</dbReference>
<dbReference type="CDD" id="cd00018">
    <property type="entry name" value="AP2"/>
    <property type="match status" value="1"/>
</dbReference>
<dbReference type="GO" id="GO:0003700">
    <property type="term" value="F:DNA-binding transcription factor activity"/>
    <property type="evidence" value="ECO:0007669"/>
    <property type="project" value="InterPro"/>
</dbReference>
<dbReference type="EMBL" id="JAATIP010000226">
    <property type="protein sequence ID" value="KAF4358411.1"/>
    <property type="molecule type" value="Genomic_DNA"/>
</dbReference>
<dbReference type="GO" id="GO:0005634">
    <property type="term" value="C:nucleus"/>
    <property type="evidence" value="ECO:0007669"/>
    <property type="project" value="UniProtKB-SubCell"/>
</dbReference>
<feature type="compositionally biased region" description="Low complexity" evidence="7">
    <location>
        <begin position="266"/>
        <end position="275"/>
    </location>
</feature>
<feature type="region of interest" description="Disordered" evidence="7">
    <location>
        <begin position="85"/>
        <end position="146"/>
    </location>
</feature>
<dbReference type="GO" id="GO:0003677">
    <property type="term" value="F:DNA binding"/>
    <property type="evidence" value="ECO:0007669"/>
    <property type="project" value="UniProtKB-KW"/>
</dbReference>
<dbReference type="PRINTS" id="PR00367">
    <property type="entry name" value="ETHRSPELEMNT"/>
</dbReference>
<evidence type="ECO:0000313" key="9">
    <source>
        <dbReference type="EMBL" id="KAF4358411.1"/>
    </source>
</evidence>
<feature type="compositionally biased region" description="Polar residues" evidence="7">
    <location>
        <begin position="85"/>
        <end position="109"/>
    </location>
</feature>
<evidence type="ECO:0000256" key="3">
    <source>
        <dbReference type="ARBA" id="ARBA00023125"/>
    </source>
</evidence>
<dbReference type="InterPro" id="IPR044808">
    <property type="entry name" value="ERF_plant"/>
</dbReference>
<dbReference type="Gene3D" id="3.30.730.10">
    <property type="entry name" value="AP2/ERF domain"/>
    <property type="match status" value="1"/>
</dbReference>
<keyword evidence="2" id="KW-0805">Transcription regulation</keyword>
<dbReference type="Proteomes" id="UP000525078">
    <property type="component" value="Unassembled WGS sequence"/>
</dbReference>
<dbReference type="PANTHER" id="PTHR31190:SF476">
    <property type="entry name" value="ETHYLENE-RESPONSIVE TRANSCRIPTION FACTOR 1"/>
    <property type="match status" value="1"/>
</dbReference>
<organism evidence="9 10">
    <name type="scientific">Cannabis sativa</name>
    <name type="common">Hemp</name>
    <name type="synonym">Marijuana</name>
    <dbReference type="NCBI Taxonomy" id="3483"/>
    <lineage>
        <taxon>Eukaryota</taxon>
        <taxon>Viridiplantae</taxon>
        <taxon>Streptophyta</taxon>
        <taxon>Embryophyta</taxon>
        <taxon>Tracheophyta</taxon>
        <taxon>Spermatophyta</taxon>
        <taxon>Magnoliopsida</taxon>
        <taxon>eudicotyledons</taxon>
        <taxon>Gunneridae</taxon>
        <taxon>Pentapetalae</taxon>
        <taxon>rosids</taxon>
        <taxon>fabids</taxon>
        <taxon>Rosales</taxon>
        <taxon>Cannabaceae</taxon>
        <taxon>Cannabis</taxon>
    </lineage>
</organism>
<evidence type="ECO:0000256" key="1">
    <source>
        <dbReference type="ARBA" id="ARBA00004123"/>
    </source>
</evidence>
<feature type="compositionally biased region" description="Low complexity" evidence="7">
    <location>
        <begin position="248"/>
        <end position="258"/>
    </location>
</feature>
<evidence type="ECO:0000256" key="4">
    <source>
        <dbReference type="ARBA" id="ARBA00023163"/>
    </source>
</evidence>
<keyword evidence="3" id="KW-0238">DNA-binding</keyword>
<reference evidence="9 10" key="1">
    <citation type="journal article" date="2020" name="bioRxiv">
        <title>Sequence and annotation of 42 cannabis genomes reveals extensive copy number variation in cannabinoid synthesis and pathogen resistance genes.</title>
        <authorList>
            <person name="Mckernan K.J."/>
            <person name="Helbert Y."/>
            <person name="Kane L.T."/>
            <person name="Ebling H."/>
            <person name="Zhang L."/>
            <person name="Liu B."/>
            <person name="Eaton Z."/>
            <person name="Mclaughlin S."/>
            <person name="Kingan S."/>
            <person name="Baybayan P."/>
            <person name="Concepcion G."/>
            <person name="Jordan M."/>
            <person name="Riva A."/>
            <person name="Barbazuk W."/>
            <person name="Harkins T."/>
        </authorList>
    </citation>
    <scope>NUCLEOTIDE SEQUENCE [LARGE SCALE GENOMIC DNA]</scope>
    <source>
        <strain evidence="10">cv. Jamaican Lion 4</strain>
        <tissue evidence="9">Leaf</tissue>
    </source>
</reference>
<dbReference type="SUPFAM" id="SSF54171">
    <property type="entry name" value="DNA-binding domain"/>
    <property type="match status" value="1"/>
</dbReference>
<evidence type="ECO:0000256" key="5">
    <source>
        <dbReference type="ARBA" id="ARBA00023242"/>
    </source>
</evidence>
<gene>
    <name evidence="9" type="ORF">F8388_018275</name>
</gene>
<dbReference type="Pfam" id="PF00847">
    <property type="entry name" value="AP2"/>
    <property type="match status" value="1"/>
</dbReference>
<dbReference type="FunFam" id="3.30.730.10:FF:000001">
    <property type="entry name" value="Ethylene-responsive transcription factor 2"/>
    <property type="match status" value="1"/>
</dbReference>
<evidence type="ECO:0000256" key="6">
    <source>
        <dbReference type="ARBA" id="ARBA00024343"/>
    </source>
</evidence>
<dbReference type="InterPro" id="IPR016177">
    <property type="entry name" value="DNA-bd_dom_sf"/>
</dbReference>
<keyword evidence="4" id="KW-0804">Transcription</keyword>
<sequence>MALEGEVTTLELIRQHLLNDFGSMDSFINSHNNCTANINTQNQTHHIDHDYSFSSQNNQSFKVPKKETTNNDDYCEEANHSFEFQTKPNTSVNTGGHYSKPSSLSQRRPSINVAIPPANSPVPAKVPAMSSSASDNAPDSRHYRGVRKRPWGKYAAEIRDPNRRGSRVWLGTFETAIEAARAYDRAAFRMRGSKAILNFPLEAGRSPVPESTEVHAPANCAVLKRRRGSDEETEVIREAKELKKEETTSSTLTESTTSTHDHQEVNSSGSSNGNSAVVPLTPSNWTSVWDSQDVKGIFTVPPLSPLSPHFSIGYSQLMVI</sequence>
<evidence type="ECO:0000256" key="2">
    <source>
        <dbReference type="ARBA" id="ARBA00023015"/>
    </source>
</evidence>
<accession>A0A7J6EJ56</accession>
<evidence type="ECO:0000256" key="7">
    <source>
        <dbReference type="SAM" id="MobiDB-lite"/>
    </source>
</evidence>
<dbReference type="AlphaFoldDB" id="A0A7J6EJ56"/>
<name>A0A7J6EJ56_CANSA</name>
<comment type="similarity">
    <text evidence="6">Belongs to the AP2/ERF transcription factor family. ERF subfamily.</text>
</comment>
<keyword evidence="5" id="KW-0539">Nucleus</keyword>
<evidence type="ECO:0000259" key="8">
    <source>
        <dbReference type="PROSITE" id="PS51032"/>
    </source>
</evidence>